<dbReference type="AlphaFoldDB" id="A0A9D1FFI9"/>
<proteinExistence type="predicted"/>
<organism evidence="1 2">
    <name type="scientific">Candidatus Enterousia intestinigallinarum</name>
    <dbReference type="NCBI Taxonomy" id="2840790"/>
    <lineage>
        <taxon>Bacteria</taxon>
        <taxon>Pseudomonadati</taxon>
        <taxon>Pseudomonadota</taxon>
        <taxon>Alphaproteobacteria</taxon>
        <taxon>Candidatus Enterousia</taxon>
    </lineage>
</organism>
<name>A0A9D1FFI9_9PROT</name>
<evidence type="ECO:0000313" key="1">
    <source>
        <dbReference type="EMBL" id="HIS70804.1"/>
    </source>
</evidence>
<gene>
    <name evidence="1" type="ORF">IAD02_02330</name>
</gene>
<protein>
    <submittedName>
        <fullName evidence="1">Uncharacterized protein</fullName>
    </submittedName>
</protein>
<evidence type="ECO:0000313" key="2">
    <source>
        <dbReference type="Proteomes" id="UP000886742"/>
    </source>
</evidence>
<reference evidence="1" key="1">
    <citation type="submission" date="2020-10" db="EMBL/GenBank/DDBJ databases">
        <authorList>
            <person name="Gilroy R."/>
        </authorList>
    </citation>
    <scope>NUCLEOTIDE SEQUENCE</scope>
    <source>
        <strain evidence="1">ChiGjej3B3-5194</strain>
    </source>
</reference>
<comment type="caution">
    <text evidence="1">The sequence shown here is derived from an EMBL/GenBank/DDBJ whole genome shotgun (WGS) entry which is preliminary data.</text>
</comment>
<dbReference type="EMBL" id="DVJI01000010">
    <property type="protein sequence ID" value="HIS70804.1"/>
    <property type="molecule type" value="Genomic_DNA"/>
</dbReference>
<dbReference type="Proteomes" id="UP000886742">
    <property type="component" value="Unassembled WGS sequence"/>
</dbReference>
<reference evidence="1" key="2">
    <citation type="journal article" date="2021" name="PeerJ">
        <title>Extensive microbial diversity within the chicken gut microbiome revealed by metagenomics and culture.</title>
        <authorList>
            <person name="Gilroy R."/>
            <person name="Ravi A."/>
            <person name="Getino M."/>
            <person name="Pursley I."/>
            <person name="Horton D.L."/>
            <person name="Alikhan N.F."/>
            <person name="Baker D."/>
            <person name="Gharbi K."/>
            <person name="Hall N."/>
            <person name="Watson M."/>
            <person name="Adriaenssens E.M."/>
            <person name="Foster-Nyarko E."/>
            <person name="Jarju S."/>
            <person name="Secka A."/>
            <person name="Antonio M."/>
            <person name="Oren A."/>
            <person name="Chaudhuri R.R."/>
            <person name="La Ragione R."/>
            <person name="Hildebrand F."/>
            <person name="Pallen M.J."/>
        </authorList>
    </citation>
    <scope>NUCLEOTIDE SEQUENCE</scope>
    <source>
        <strain evidence="1">ChiGjej3B3-5194</strain>
    </source>
</reference>
<sequence length="571" mass="63524">MADFIKTQNSFADGEVAPEFFARDNLNGLSRLENMDVLAGGGLRRRRGLETVVKINSNARLVPFSVGEDENYMLVLTDGHIMIYNGATRVRDLLVPWDFDAVAKIQYAQRGGSMIFVHPQYQPYILEKNGSTFSLTLFEFARNDSDMTVNMPFMKFDDATDIKITVSTNSAGNNYATFTTNKSFWTADNVGGRLMLLNNQWQISQYVSPTVVYAYTNGQYNVPSAPVTDWYEAAFSTRRGWPCSITFHQDRLVFGGSPTWPSGVWLSQVGRHKNFNVGTGLDDEAIFITLMSQQRQQICTVVSSDNLQILTNAGEWAISSKPLTPSAVDIKQHTSVGSVASRYLPPQKVEGATVFISSTRRDIRELSLDALGENYNARDLCTQAKHLMQNPVDISYNDDTRQLFVVMGNGDMAVLNQNSALGISAWARYKTQGQFKSVASMSGTTYVVVKRGDNFWLEKFSDDALQDAGQYDFSYTASAMPLRASGHNAQMTRIKKISVRVLDTKTLYINGNRATLPNCIYAENTSGYSGDVTMNLLGCQRNCIEAPWTISSNEQLPTTVLSVGIYGYYVV</sequence>
<accession>A0A9D1FFI9</accession>